<evidence type="ECO:0000313" key="2">
    <source>
        <dbReference type="EMBL" id="CAD9690038.1"/>
    </source>
</evidence>
<dbReference type="EMBL" id="HBHI01023727">
    <property type="protein sequence ID" value="CAD9690038.1"/>
    <property type="molecule type" value="Transcribed_RNA"/>
</dbReference>
<accession>A0A7S2WJ94</accession>
<reference evidence="2" key="1">
    <citation type="submission" date="2021-01" db="EMBL/GenBank/DDBJ databases">
        <authorList>
            <person name="Corre E."/>
            <person name="Pelletier E."/>
            <person name="Niang G."/>
            <person name="Scheremetjew M."/>
            <person name="Finn R."/>
            <person name="Kale V."/>
            <person name="Holt S."/>
            <person name="Cochrane G."/>
            <person name="Meng A."/>
            <person name="Brown T."/>
            <person name="Cohen L."/>
        </authorList>
    </citation>
    <scope>NUCLEOTIDE SEQUENCE</scope>
    <source>
        <strain evidence="2">CCMP1452</strain>
    </source>
</reference>
<sequence>MAEEIVVYDNEDVSHAADFDTPLHQGILRYVPGDSVPIQVRNALPAKNDRPFIYVPMGYLTREADKFMTNILGALNLTLPNLILVTAESQGSAEEQQMNSYRVQDPSSHPVAKDWPHDHTREVLEAKVGRFLESIIESCLEVGAWVLPDVPRRRNGAAQMICNAIPSVSNGVALGLMGLNEEEDDVEFKKSIQSSMVPLGSPIKNVAKVVYDLDLKDGAPCPDLSHLLIFESPQEKKKFRDQLLDLVPDILLAFGDITKEAMHSVFENTKAGSPIIMLKHTSTNVDSLCRMFRHVKSSMKTEALSALGSSKNQEDDSKVKIPPINDEEDELIRLFINTWPPGFNTESVVLADPLMMSAVTLQKRILGSITATFDLKTGGSDSRLQRRKIMTYAWYFYNLANQHSKEKKKGTEKLHVQLVAFTLVSIVASVLYDKVYSGGTPDNNFQLFIFVATIILPLYITSLKQESDKGTEMMSWKAFKVAAVNIHSEIFKFRAQVGPYRVDGKSQIALQRPILRFSVKLKEMWMGVKPYLSEDGMEIPPNFWDFDPNSILKEDSSPTSLPAMEDKSFFKNFMEVNFFSHRNDNAADETTPMLDGPVDETTPIHIKLPAYGKSSSNESPFMSAEPSSVVNTPDDRDDEDPPEQIFVDDNFSPMKADDYIESRMQKQMNQKAEIINKMVSRNSTLSFTIKLVTLFSGASAALSLQWCVPIILGITASLGTGQEFRKYPKRIELGNAMVVQLNELKLWWMGLSMYQKQLPQNKDNLIMTAERLLMKELESSYDIPSIEKD</sequence>
<organism evidence="2">
    <name type="scientific">Eucampia antarctica</name>
    <dbReference type="NCBI Taxonomy" id="49252"/>
    <lineage>
        <taxon>Eukaryota</taxon>
        <taxon>Sar</taxon>
        <taxon>Stramenopiles</taxon>
        <taxon>Ochrophyta</taxon>
        <taxon>Bacillariophyta</taxon>
        <taxon>Mediophyceae</taxon>
        <taxon>Biddulphiophycidae</taxon>
        <taxon>Hemiaulales</taxon>
        <taxon>Hemiaulaceae</taxon>
        <taxon>Eucampia</taxon>
    </lineage>
</organism>
<dbReference type="AlphaFoldDB" id="A0A7S2WJ94"/>
<gene>
    <name evidence="2" type="ORF">EANT1437_LOCUS12198</name>
</gene>
<evidence type="ECO:0008006" key="3">
    <source>
        <dbReference type="Google" id="ProtNLM"/>
    </source>
</evidence>
<name>A0A7S2WJ94_9STRA</name>
<proteinExistence type="predicted"/>
<feature type="compositionally biased region" description="Polar residues" evidence="1">
    <location>
        <begin position="613"/>
        <end position="631"/>
    </location>
</feature>
<evidence type="ECO:0000256" key="1">
    <source>
        <dbReference type="SAM" id="MobiDB-lite"/>
    </source>
</evidence>
<protein>
    <recommendedName>
        <fullName evidence="3">SMODS and SLOG-associating 2TM effector domain-containing protein</fullName>
    </recommendedName>
</protein>
<feature type="region of interest" description="Disordered" evidence="1">
    <location>
        <begin position="612"/>
        <end position="644"/>
    </location>
</feature>